<dbReference type="PANTHER" id="PTHR45992:SF11">
    <property type="entry name" value="ALPHA-TYPE PROTEIN KINASE DOMAIN-CONTAINING PROTEIN"/>
    <property type="match status" value="1"/>
</dbReference>
<dbReference type="InterPro" id="IPR004166">
    <property type="entry name" value="a-kinase_dom"/>
</dbReference>
<evidence type="ECO:0000256" key="4">
    <source>
        <dbReference type="ARBA" id="ARBA00022777"/>
    </source>
</evidence>
<feature type="domain" description="Alpha-type protein kinase" evidence="7">
    <location>
        <begin position="312"/>
        <end position="543"/>
    </location>
</feature>
<dbReference type="SUPFAM" id="SSF81301">
    <property type="entry name" value="Nucleotidyltransferase"/>
    <property type="match status" value="1"/>
</dbReference>
<evidence type="ECO:0000256" key="3">
    <source>
        <dbReference type="ARBA" id="ARBA00022741"/>
    </source>
</evidence>
<keyword evidence="1" id="KW-0723">Serine/threonine-protein kinase</keyword>
<dbReference type="PANTHER" id="PTHR45992">
    <property type="entry name" value="EUKARYOTIC ELONGATION FACTOR 2 KINASE-RELATED"/>
    <property type="match status" value="1"/>
</dbReference>
<comment type="caution">
    <text evidence="8">The sequence shown here is derived from an EMBL/GenBank/DDBJ whole genome shotgun (WGS) entry which is preliminary data.</text>
</comment>
<keyword evidence="3" id="KW-0547">Nucleotide-binding</keyword>
<dbReference type="InterPro" id="IPR011009">
    <property type="entry name" value="Kinase-like_dom_sf"/>
</dbReference>
<evidence type="ECO:0000259" key="7">
    <source>
        <dbReference type="PROSITE" id="PS51158"/>
    </source>
</evidence>
<evidence type="ECO:0000313" key="8">
    <source>
        <dbReference type="EMBL" id="CAJ1375662.1"/>
    </source>
</evidence>
<dbReference type="Gene3D" id="3.20.200.10">
    <property type="entry name" value="MHCK/EF2 kinase"/>
    <property type="match status" value="1"/>
</dbReference>
<evidence type="ECO:0000256" key="6">
    <source>
        <dbReference type="SAM" id="MobiDB-lite"/>
    </source>
</evidence>
<dbReference type="Pfam" id="PF02816">
    <property type="entry name" value="Alpha_kinase"/>
    <property type="match status" value="1"/>
</dbReference>
<evidence type="ECO:0000256" key="5">
    <source>
        <dbReference type="ARBA" id="ARBA00022840"/>
    </source>
</evidence>
<organism evidence="8 9">
    <name type="scientific">Effrenium voratum</name>
    <dbReference type="NCBI Taxonomy" id="2562239"/>
    <lineage>
        <taxon>Eukaryota</taxon>
        <taxon>Sar</taxon>
        <taxon>Alveolata</taxon>
        <taxon>Dinophyceae</taxon>
        <taxon>Suessiales</taxon>
        <taxon>Symbiodiniaceae</taxon>
        <taxon>Effrenium</taxon>
    </lineage>
</organism>
<dbReference type="EMBL" id="CAUJNA010000335">
    <property type="protein sequence ID" value="CAJ1375662.1"/>
    <property type="molecule type" value="Genomic_DNA"/>
</dbReference>
<reference evidence="8" key="1">
    <citation type="submission" date="2023-08" db="EMBL/GenBank/DDBJ databases">
        <authorList>
            <person name="Chen Y."/>
            <person name="Shah S."/>
            <person name="Dougan E. K."/>
            <person name="Thang M."/>
            <person name="Chan C."/>
        </authorList>
    </citation>
    <scope>NUCLEOTIDE SEQUENCE</scope>
</reference>
<keyword evidence="5" id="KW-0067">ATP-binding</keyword>
<sequence length="552" mass="61026">MGEDFLDPLMIRFSQGTISEHFKETPEMSIFDTFDQITAGMQKREVPMMRVVHRGDNIVTLDNRRLAVYKMARRAGVCGKVKVTVVPLERAQKELASKSDSKVDGLSVKVRGIHVTVHADGSVTKKPSLSDGQLQHRADMGGHWTAEQHDIISRGITDIEAVVKNVLGGSAKLMKAGSFMKGTDIAGESDIDVMVFGSGPISDRQWDAIVAGIKQGGYTIDSVNPRCIHVKVHGGVDCLVTIEFDVVARQRQGYAPNKEPENPFRNNRMAAQAVRNIKMDFQESEEKGFSGNTIEQAVLGVQPKCAPGLGMLIDAAKAELKRQSLEARKRPRTAARENDASKGETDWNTCIGEGGFRKVFKGVYTVGPRAGQANVSKVFKDGTEAFEDSFFAHDVALCEKAIEIADAFNKVKKFKPMVQVCKASIWHQMKSKQRLLCEPFLSNFQSFNSNTGWQAEGEWPKALQSLSHLSYHHSNGDLVLCDLQGAIEDDCVVLTDPVINSRDKRHGPTDLGQQGIDNFFHHHTCSKWCDAGWSKPRATMKHFVPQAGTRMI</sequence>
<dbReference type="InterPro" id="IPR043519">
    <property type="entry name" value="NT_sf"/>
</dbReference>
<protein>
    <recommendedName>
        <fullName evidence="7">Alpha-type protein kinase domain-containing protein</fullName>
    </recommendedName>
</protein>
<dbReference type="GO" id="GO:0004674">
    <property type="term" value="F:protein serine/threonine kinase activity"/>
    <property type="evidence" value="ECO:0007669"/>
    <property type="project" value="UniProtKB-KW"/>
</dbReference>
<gene>
    <name evidence="8" type="ORF">EVOR1521_LOCUS4888</name>
</gene>
<evidence type="ECO:0000256" key="1">
    <source>
        <dbReference type="ARBA" id="ARBA00022527"/>
    </source>
</evidence>
<keyword evidence="4" id="KW-0418">Kinase</keyword>
<dbReference type="GO" id="GO:0005524">
    <property type="term" value="F:ATP binding"/>
    <property type="evidence" value="ECO:0007669"/>
    <property type="project" value="UniProtKB-KW"/>
</dbReference>
<dbReference type="InterPro" id="IPR051852">
    <property type="entry name" value="Alpha-type_PK"/>
</dbReference>
<keyword evidence="2" id="KW-0808">Transferase</keyword>
<feature type="region of interest" description="Disordered" evidence="6">
    <location>
        <begin position="324"/>
        <end position="344"/>
    </location>
</feature>
<dbReference type="AlphaFoldDB" id="A0AA36MQL1"/>
<name>A0AA36MQL1_9DINO</name>
<dbReference type="Proteomes" id="UP001178507">
    <property type="component" value="Unassembled WGS sequence"/>
</dbReference>
<keyword evidence="9" id="KW-1185">Reference proteome</keyword>
<accession>A0AA36MQL1</accession>
<dbReference type="PROSITE" id="PS50152">
    <property type="entry name" value="25A_SYNTH_3"/>
    <property type="match status" value="1"/>
</dbReference>
<proteinExistence type="predicted"/>
<dbReference type="SMART" id="SM00811">
    <property type="entry name" value="Alpha_kinase"/>
    <property type="match status" value="1"/>
</dbReference>
<evidence type="ECO:0000256" key="2">
    <source>
        <dbReference type="ARBA" id="ARBA00022679"/>
    </source>
</evidence>
<dbReference type="SUPFAM" id="SSF56112">
    <property type="entry name" value="Protein kinase-like (PK-like)"/>
    <property type="match status" value="1"/>
</dbReference>
<evidence type="ECO:0000313" key="9">
    <source>
        <dbReference type="Proteomes" id="UP001178507"/>
    </source>
</evidence>
<dbReference type="PROSITE" id="PS51158">
    <property type="entry name" value="ALPHA_KINASE"/>
    <property type="match status" value="1"/>
</dbReference>